<keyword evidence="3" id="KW-1185">Reference proteome</keyword>
<dbReference type="SUPFAM" id="SSF52833">
    <property type="entry name" value="Thioredoxin-like"/>
    <property type="match status" value="1"/>
</dbReference>
<proteinExistence type="predicted"/>
<feature type="domain" description="Thioredoxin" evidence="1">
    <location>
        <begin position="44"/>
        <end position="159"/>
    </location>
</feature>
<dbReference type="EMBL" id="JAJVCN010000004">
    <property type="protein sequence ID" value="MCE7010255.1"/>
    <property type="molecule type" value="Genomic_DNA"/>
</dbReference>
<dbReference type="PANTHER" id="PTHR42852:SF13">
    <property type="entry name" value="PROTEIN DIPZ"/>
    <property type="match status" value="1"/>
</dbReference>
<dbReference type="InterPro" id="IPR036249">
    <property type="entry name" value="Thioredoxin-like_sf"/>
</dbReference>
<protein>
    <submittedName>
        <fullName evidence="2">Redoxin domain-containing protein</fullName>
    </submittedName>
</protein>
<sequence length="159" mass="17633">MGIPLLVVALAISLNLTDGLQLTVPDYTAALQKAIELPGAPQQLKELTAAPELTGITAWLNTPKLSIADLRGKVVLINFWTYSCINCQRALPHIQAREQTYRDSGLIVIGVHTPEFAFEHDISNVTDQARAPGMRYPVAIDNDYATWKAYKNRYWPPST</sequence>
<dbReference type="InterPro" id="IPR000866">
    <property type="entry name" value="AhpC/TSA"/>
</dbReference>
<dbReference type="PROSITE" id="PS51352">
    <property type="entry name" value="THIOREDOXIN_2"/>
    <property type="match status" value="1"/>
</dbReference>
<comment type="caution">
    <text evidence="2">The sequence shown here is derived from an EMBL/GenBank/DDBJ whole genome shotgun (WGS) entry which is preliminary data.</text>
</comment>
<evidence type="ECO:0000313" key="3">
    <source>
        <dbReference type="Proteomes" id="UP001521150"/>
    </source>
</evidence>
<evidence type="ECO:0000313" key="2">
    <source>
        <dbReference type="EMBL" id="MCE7010255.1"/>
    </source>
</evidence>
<dbReference type="Gene3D" id="3.40.30.10">
    <property type="entry name" value="Glutaredoxin"/>
    <property type="match status" value="1"/>
</dbReference>
<dbReference type="Pfam" id="PF00578">
    <property type="entry name" value="AhpC-TSA"/>
    <property type="match status" value="1"/>
</dbReference>
<reference evidence="2 3" key="1">
    <citation type="submission" date="2021-12" db="EMBL/GenBank/DDBJ databases">
        <title>Genome sequence of Kibdelosporangium philippinense ATCC 49844.</title>
        <authorList>
            <person name="Fedorov E.A."/>
            <person name="Omeragic M."/>
            <person name="Shalygina K.F."/>
            <person name="Maclea K.S."/>
        </authorList>
    </citation>
    <scope>NUCLEOTIDE SEQUENCE [LARGE SCALE GENOMIC DNA]</scope>
    <source>
        <strain evidence="2 3">ATCC 49844</strain>
    </source>
</reference>
<evidence type="ECO:0000259" key="1">
    <source>
        <dbReference type="PROSITE" id="PS51352"/>
    </source>
</evidence>
<gene>
    <name evidence="2" type="ORF">LWC34_46745</name>
</gene>
<organism evidence="2 3">
    <name type="scientific">Kibdelosporangium philippinense</name>
    <dbReference type="NCBI Taxonomy" id="211113"/>
    <lineage>
        <taxon>Bacteria</taxon>
        <taxon>Bacillati</taxon>
        <taxon>Actinomycetota</taxon>
        <taxon>Actinomycetes</taxon>
        <taxon>Pseudonocardiales</taxon>
        <taxon>Pseudonocardiaceae</taxon>
        <taxon>Kibdelosporangium</taxon>
    </lineage>
</organism>
<dbReference type="InterPro" id="IPR050553">
    <property type="entry name" value="Thioredoxin_ResA/DsbE_sf"/>
</dbReference>
<accession>A0ABS8ZTE1</accession>
<dbReference type="PANTHER" id="PTHR42852">
    <property type="entry name" value="THIOL:DISULFIDE INTERCHANGE PROTEIN DSBE"/>
    <property type="match status" value="1"/>
</dbReference>
<dbReference type="Proteomes" id="UP001521150">
    <property type="component" value="Unassembled WGS sequence"/>
</dbReference>
<dbReference type="InterPro" id="IPR013766">
    <property type="entry name" value="Thioredoxin_domain"/>
</dbReference>
<dbReference type="RefSeq" id="WP_233731812.1">
    <property type="nucleotide sequence ID" value="NZ_JAJVCN010000004.1"/>
</dbReference>
<name>A0ABS8ZTE1_9PSEU</name>